<feature type="transmembrane region" description="Helical" evidence="8">
    <location>
        <begin position="98"/>
        <end position="116"/>
    </location>
</feature>
<evidence type="ECO:0000256" key="2">
    <source>
        <dbReference type="ARBA" id="ARBA00009142"/>
    </source>
</evidence>
<proteinExistence type="inferred from homology"/>
<keyword evidence="7 8" id="KW-0472">Membrane</keyword>
<dbReference type="PANTHER" id="PTHR30269">
    <property type="entry name" value="TRANSMEMBRANE PROTEIN YFCA"/>
    <property type="match status" value="1"/>
</dbReference>
<dbReference type="Proteomes" id="UP000198981">
    <property type="component" value="Unassembled WGS sequence"/>
</dbReference>
<feature type="transmembrane region" description="Helical" evidence="8">
    <location>
        <begin position="68"/>
        <end position="92"/>
    </location>
</feature>
<feature type="transmembrane region" description="Helical" evidence="8">
    <location>
        <begin position="210"/>
        <end position="229"/>
    </location>
</feature>
<evidence type="ECO:0000256" key="8">
    <source>
        <dbReference type="RuleBase" id="RU363041"/>
    </source>
</evidence>
<accession>A0A1G4YCQ5</accession>
<dbReference type="EMBL" id="FMUH01000003">
    <property type="protein sequence ID" value="SCX51109.1"/>
    <property type="molecule type" value="Genomic_DNA"/>
</dbReference>
<evidence type="ECO:0000256" key="1">
    <source>
        <dbReference type="ARBA" id="ARBA00004651"/>
    </source>
</evidence>
<dbReference type="PANTHER" id="PTHR30269:SF0">
    <property type="entry name" value="MEMBRANE TRANSPORTER PROTEIN YFCA-RELATED"/>
    <property type="match status" value="1"/>
</dbReference>
<gene>
    <name evidence="9" type="ORF">SAMN03159343_2552</name>
</gene>
<evidence type="ECO:0000256" key="6">
    <source>
        <dbReference type="ARBA" id="ARBA00022989"/>
    </source>
</evidence>
<keyword evidence="6 8" id="KW-1133">Transmembrane helix</keyword>
<dbReference type="AlphaFoldDB" id="A0A1G4YCQ5"/>
<evidence type="ECO:0000256" key="4">
    <source>
        <dbReference type="ARBA" id="ARBA00022475"/>
    </source>
</evidence>
<evidence type="ECO:0000313" key="9">
    <source>
        <dbReference type="EMBL" id="SCX51109.1"/>
    </source>
</evidence>
<dbReference type="InterPro" id="IPR052017">
    <property type="entry name" value="TSUP"/>
</dbReference>
<dbReference type="STRING" id="1960309.SAMN03159343_2552"/>
<comment type="subcellular location">
    <subcellularLocation>
        <location evidence="1 8">Cell membrane</location>
        <topology evidence="1 8">Multi-pass membrane protein</topology>
    </subcellularLocation>
</comment>
<keyword evidence="4 8" id="KW-1003">Cell membrane</keyword>
<reference evidence="10" key="1">
    <citation type="submission" date="2016-10" db="EMBL/GenBank/DDBJ databases">
        <authorList>
            <person name="Varghese N."/>
            <person name="Submissions S."/>
        </authorList>
    </citation>
    <scope>NUCLEOTIDE SEQUENCE [LARGE SCALE GENOMIC DNA]</scope>
    <source>
        <strain evidence="10">DSM 45722</strain>
    </source>
</reference>
<dbReference type="InterPro" id="IPR002781">
    <property type="entry name" value="TM_pro_TauE-like"/>
</dbReference>
<keyword evidence="5 8" id="KW-0812">Transmembrane</keyword>
<dbReference type="GO" id="GO:0005886">
    <property type="term" value="C:plasma membrane"/>
    <property type="evidence" value="ECO:0007669"/>
    <property type="project" value="UniProtKB-SubCell"/>
</dbReference>
<keyword evidence="3" id="KW-0813">Transport</keyword>
<sequence>MVAVALAGLAAGSINAVVGSGTLVTFPVLLAVGLPPVTATVSNSMGLVPGNLTGALGYRRELTGQRRLLLSLFPASVLGALTGAFLLLHLPAAAFETVVPVLVGLAIVLVATQPLLQRRLASRRTGAGPSPTDRVPLGRTLALAGCAYATGTYGGYFAASQGVLQIGLFGLLLPHSLQQLNALKNVLTLGVNAVAALTYVVVAADRIDWRAAGLVAAGSLVGGFLGGRYGRRLPSWLLRTLIVAVGLVAIVVLLT</sequence>
<feature type="transmembrane region" description="Helical" evidence="8">
    <location>
        <begin position="186"/>
        <end position="204"/>
    </location>
</feature>
<evidence type="ECO:0000256" key="5">
    <source>
        <dbReference type="ARBA" id="ARBA00022692"/>
    </source>
</evidence>
<comment type="similarity">
    <text evidence="2 8">Belongs to the 4-toluene sulfonate uptake permease (TSUP) (TC 2.A.102) family.</text>
</comment>
<organism evidence="9 10">
    <name type="scientific">Klenkia marina</name>
    <dbReference type="NCBI Taxonomy" id="1960309"/>
    <lineage>
        <taxon>Bacteria</taxon>
        <taxon>Bacillati</taxon>
        <taxon>Actinomycetota</taxon>
        <taxon>Actinomycetes</taxon>
        <taxon>Geodermatophilales</taxon>
        <taxon>Geodermatophilaceae</taxon>
        <taxon>Klenkia</taxon>
    </lineage>
</organism>
<dbReference type="Pfam" id="PF01925">
    <property type="entry name" value="TauE"/>
    <property type="match status" value="1"/>
</dbReference>
<protein>
    <recommendedName>
        <fullName evidence="8">Probable membrane transporter protein</fullName>
    </recommendedName>
</protein>
<keyword evidence="10" id="KW-1185">Reference proteome</keyword>
<feature type="transmembrane region" description="Helical" evidence="8">
    <location>
        <begin position="236"/>
        <end position="254"/>
    </location>
</feature>
<evidence type="ECO:0000256" key="7">
    <source>
        <dbReference type="ARBA" id="ARBA00023136"/>
    </source>
</evidence>
<evidence type="ECO:0000313" key="10">
    <source>
        <dbReference type="Proteomes" id="UP000198981"/>
    </source>
</evidence>
<evidence type="ECO:0000256" key="3">
    <source>
        <dbReference type="ARBA" id="ARBA00022448"/>
    </source>
</evidence>
<name>A0A1G4YCQ5_9ACTN</name>